<organism evidence="1 2">
    <name type="scientific">Solanum verrucosum</name>
    <dbReference type="NCBI Taxonomy" id="315347"/>
    <lineage>
        <taxon>Eukaryota</taxon>
        <taxon>Viridiplantae</taxon>
        <taxon>Streptophyta</taxon>
        <taxon>Embryophyta</taxon>
        <taxon>Tracheophyta</taxon>
        <taxon>Spermatophyta</taxon>
        <taxon>Magnoliopsida</taxon>
        <taxon>eudicotyledons</taxon>
        <taxon>Gunneridae</taxon>
        <taxon>Pentapetalae</taxon>
        <taxon>asterids</taxon>
        <taxon>lamiids</taxon>
        <taxon>Solanales</taxon>
        <taxon>Solanaceae</taxon>
        <taxon>Solanoideae</taxon>
        <taxon>Solaneae</taxon>
        <taxon>Solanum</taxon>
    </lineage>
</organism>
<sequence>MLSIKSGSFFDLDVDEPIQTTKDARLENLRFLEKLVLTYLKDTEDIFKRFPNLQQPSFSLKELWDCSTERYWFPKLDFLNELESLKVEFEV</sequence>
<evidence type="ECO:0000313" key="2">
    <source>
        <dbReference type="Proteomes" id="UP001234989"/>
    </source>
</evidence>
<proteinExistence type="predicted"/>
<protein>
    <submittedName>
        <fullName evidence="1">Uncharacterized protein</fullName>
    </submittedName>
</protein>
<name>A0AAF0QUP6_SOLVR</name>
<dbReference type="PANTHER" id="PTHR15140">
    <property type="entry name" value="TUBULIN-SPECIFIC CHAPERONE E"/>
    <property type="match status" value="1"/>
</dbReference>
<dbReference type="AlphaFoldDB" id="A0AAF0QUP6"/>
<dbReference type="EMBL" id="CP133616">
    <property type="protein sequence ID" value="WMV30672.1"/>
    <property type="molecule type" value="Genomic_DNA"/>
</dbReference>
<accession>A0AAF0QUP6</accession>
<dbReference type="PANTHER" id="PTHR15140:SF48">
    <property type="entry name" value="LATE BLIGHT RESISTANCE PROTEIN HOMOLOG R1B-14"/>
    <property type="match status" value="1"/>
</dbReference>
<keyword evidence="2" id="KW-1185">Reference proteome</keyword>
<gene>
    <name evidence="1" type="ORF">MTR67_024057</name>
</gene>
<evidence type="ECO:0000313" key="1">
    <source>
        <dbReference type="EMBL" id="WMV30672.1"/>
    </source>
</evidence>
<reference evidence="1" key="1">
    <citation type="submission" date="2023-08" db="EMBL/GenBank/DDBJ databases">
        <title>A de novo genome assembly of Solanum verrucosum Schlechtendal, a Mexican diploid species geographically isolated from the other diploid A-genome species in potato relatives.</title>
        <authorList>
            <person name="Hosaka K."/>
        </authorList>
    </citation>
    <scope>NUCLEOTIDE SEQUENCE</scope>
    <source>
        <tissue evidence="1">Young leaves</tissue>
    </source>
</reference>
<dbReference type="Proteomes" id="UP001234989">
    <property type="component" value="Chromosome 5"/>
</dbReference>